<dbReference type="PANTHER" id="PTHR12596:SF2">
    <property type="entry name" value="EXPORTIN-7 ISOFORM X1"/>
    <property type="match status" value="1"/>
</dbReference>
<dbReference type="AlphaFoldDB" id="A0A7N2LFB8"/>
<evidence type="ECO:0000259" key="8">
    <source>
        <dbReference type="Pfam" id="PF25795"/>
    </source>
</evidence>
<reference evidence="9" key="2">
    <citation type="submission" date="2021-01" db="UniProtKB">
        <authorList>
            <consortium name="EnsemblPlants"/>
        </authorList>
    </citation>
    <scope>IDENTIFICATION</scope>
</reference>
<dbReference type="GO" id="GO:0005737">
    <property type="term" value="C:cytoplasm"/>
    <property type="evidence" value="ECO:0007669"/>
    <property type="project" value="UniProtKB-SubCell"/>
</dbReference>
<evidence type="ECO:0000313" key="9">
    <source>
        <dbReference type="EnsemblPlants" id="QL04p023522:mrna"/>
    </source>
</evidence>
<dbReference type="Proteomes" id="UP000594261">
    <property type="component" value="Chromosome 4"/>
</dbReference>
<dbReference type="GO" id="GO:0005049">
    <property type="term" value="F:nuclear export signal receptor activity"/>
    <property type="evidence" value="ECO:0007669"/>
    <property type="project" value="InterPro"/>
</dbReference>
<dbReference type="EnsemblPlants" id="QL04p023522:mrna">
    <property type="protein sequence ID" value="QL04p023522:mrna"/>
    <property type="gene ID" value="QL04p023522"/>
</dbReference>
<proteinExistence type="inferred from homology"/>
<feature type="domain" description="Exportin-7/Ran-binding protein 17 TPR repeats" evidence="8">
    <location>
        <begin position="17"/>
        <end position="80"/>
    </location>
</feature>
<comment type="similarity">
    <text evidence="3">Belongs to the exportin family.</text>
</comment>
<sequence length="109" mass="12590">MYVAVPLEIVLFERYSEASKQRLDQAILTFFQHFRKSYVGDQAMHSSKQLYAQLSKLLGLHDHLLLLNVIVSKIATNLKVKRKWITPKLVLGSGIWVHDWEAAFEVGYC</sequence>
<keyword evidence="4" id="KW-0813">Transport</keyword>
<keyword evidence="6" id="KW-0653">Protein transport</keyword>
<dbReference type="InterPro" id="IPR044189">
    <property type="entry name" value="XPO4/7-like"/>
</dbReference>
<evidence type="ECO:0000256" key="6">
    <source>
        <dbReference type="ARBA" id="ARBA00022927"/>
    </source>
</evidence>
<dbReference type="EMBL" id="LRBV02000004">
    <property type="status" value="NOT_ANNOTATED_CDS"/>
    <property type="molecule type" value="Genomic_DNA"/>
</dbReference>
<dbReference type="PANTHER" id="PTHR12596">
    <property type="entry name" value="EXPORTIN 4,7-RELATED"/>
    <property type="match status" value="1"/>
</dbReference>
<evidence type="ECO:0000256" key="7">
    <source>
        <dbReference type="ARBA" id="ARBA00023242"/>
    </source>
</evidence>
<evidence type="ECO:0000256" key="5">
    <source>
        <dbReference type="ARBA" id="ARBA00022490"/>
    </source>
</evidence>
<evidence type="ECO:0000313" key="10">
    <source>
        <dbReference type="Proteomes" id="UP000594261"/>
    </source>
</evidence>
<dbReference type="Pfam" id="PF25795">
    <property type="entry name" value="TPR_XPO7"/>
    <property type="match status" value="1"/>
</dbReference>
<dbReference type="GO" id="GO:0005643">
    <property type="term" value="C:nuclear pore"/>
    <property type="evidence" value="ECO:0007669"/>
    <property type="project" value="TreeGrafter"/>
</dbReference>
<organism evidence="9 10">
    <name type="scientific">Quercus lobata</name>
    <name type="common">Valley oak</name>
    <dbReference type="NCBI Taxonomy" id="97700"/>
    <lineage>
        <taxon>Eukaryota</taxon>
        <taxon>Viridiplantae</taxon>
        <taxon>Streptophyta</taxon>
        <taxon>Embryophyta</taxon>
        <taxon>Tracheophyta</taxon>
        <taxon>Spermatophyta</taxon>
        <taxon>Magnoliopsida</taxon>
        <taxon>eudicotyledons</taxon>
        <taxon>Gunneridae</taxon>
        <taxon>Pentapetalae</taxon>
        <taxon>rosids</taxon>
        <taxon>fabids</taxon>
        <taxon>Fagales</taxon>
        <taxon>Fagaceae</taxon>
        <taxon>Quercus</taxon>
    </lineage>
</organism>
<evidence type="ECO:0000256" key="2">
    <source>
        <dbReference type="ARBA" id="ARBA00004496"/>
    </source>
</evidence>
<evidence type="ECO:0000256" key="4">
    <source>
        <dbReference type="ARBA" id="ARBA00022448"/>
    </source>
</evidence>
<evidence type="ECO:0000256" key="1">
    <source>
        <dbReference type="ARBA" id="ARBA00004123"/>
    </source>
</evidence>
<dbReference type="InParanoid" id="A0A7N2LFB8"/>
<protein>
    <recommendedName>
        <fullName evidence="8">Exportin-7/Ran-binding protein 17 TPR repeats domain-containing protein</fullName>
    </recommendedName>
</protein>
<reference evidence="9 10" key="1">
    <citation type="journal article" date="2016" name="G3 (Bethesda)">
        <title>First Draft Assembly and Annotation of the Genome of a California Endemic Oak Quercus lobata Nee (Fagaceae).</title>
        <authorList>
            <person name="Sork V.L."/>
            <person name="Fitz-Gibbon S.T."/>
            <person name="Puiu D."/>
            <person name="Crepeau M."/>
            <person name="Gugger P.F."/>
            <person name="Sherman R."/>
            <person name="Stevens K."/>
            <person name="Langley C.H."/>
            <person name="Pellegrini M."/>
            <person name="Salzberg S.L."/>
        </authorList>
    </citation>
    <scope>NUCLEOTIDE SEQUENCE [LARGE SCALE GENOMIC DNA]</scope>
    <source>
        <strain evidence="9 10">cv. SW786</strain>
    </source>
</reference>
<keyword evidence="5" id="KW-0963">Cytoplasm</keyword>
<accession>A0A7N2LFB8</accession>
<comment type="subcellular location">
    <subcellularLocation>
        <location evidence="2">Cytoplasm</location>
    </subcellularLocation>
    <subcellularLocation>
        <location evidence="1">Nucleus</location>
    </subcellularLocation>
</comment>
<keyword evidence="7" id="KW-0539">Nucleus</keyword>
<name>A0A7N2LFB8_QUELO</name>
<evidence type="ECO:0000256" key="3">
    <source>
        <dbReference type="ARBA" id="ARBA00009466"/>
    </source>
</evidence>
<dbReference type="GO" id="GO:0006611">
    <property type="term" value="P:protein export from nucleus"/>
    <property type="evidence" value="ECO:0007669"/>
    <property type="project" value="TreeGrafter"/>
</dbReference>
<keyword evidence="10" id="KW-1185">Reference proteome</keyword>
<dbReference type="InterPro" id="IPR057947">
    <property type="entry name" value="TPR_XPO7/RBP17"/>
</dbReference>
<dbReference type="Gramene" id="QL04p023522:mrna">
    <property type="protein sequence ID" value="QL04p023522:mrna"/>
    <property type="gene ID" value="QL04p023522"/>
</dbReference>